<feature type="region of interest" description="Disordered" evidence="1">
    <location>
        <begin position="201"/>
        <end position="350"/>
    </location>
</feature>
<dbReference type="SUPFAM" id="SSF63748">
    <property type="entry name" value="Tudor/PWWP/MBT"/>
    <property type="match status" value="2"/>
</dbReference>
<dbReference type="Gene3D" id="2.30.30.140">
    <property type="match status" value="2"/>
</dbReference>
<dbReference type="AlphaFoldDB" id="A0A814ERE1"/>
<dbReference type="EMBL" id="CAJNOQ010002651">
    <property type="protein sequence ID" value="CAF0970932.1"/>
    <property type="molecule type" value="Genomic_DNA"/>
</dbReference>
<gene>
    <name evidence="3" type="ORF">GPM918_LOCUS12232</name>
    <name evidence="4" type="ORF">SRO942_LOCUS12233</name>
</gene>
<dbReference type="Gene3D" id="2.40.50.90">
    <property type="match status" value="1"/>
</dbReference>
<dbReference type="Pfam" id="PF00567">
    <property type="entry name" value="TUDOR"/>
    <property type="match status" value="2"/>
</dbReference>
<evidence type="ECO:0000313" key="3">
    <source>
        <dbReference type="EMBL" id="CAF0970932.1"/>
    </source>
</evidence>
<dbReference type="InterPro" id="IPR002999">
    <property type="entry name" value="Tudor"/>
</dbReference>
<dbReference type="PANTHER" id="PTHR22948:SF29">
    <property type="entry name" value="FI02030P-RELATED"/>
    <property type="match status" value="1"/>
</dbReference>
<feature type="compositionally biased region" description="Polar residues" evidence="1">
    <location>
        <begin position="325"/>
        <end position="350"/>
    </location>
</feature>
<dbReference type="FunFam" id="2.30.30.140:FF:000018">
    <property type="entry name" value="Serine/threonine-protein kinase 31"/>
    <property type="match status" value="1"/>
</dbReference>
<evidence type="ECO:0000313" key="5">
    <source>
        <dbReference type="Proteomes" id="UP000663829"/>
    </source>
</evidence>
<proteinExistence type="predicted"/>
<feature type="compositionally biased region" description="Low complexity" evidence="1">
    <location>
        <begin position="279"/>
        <end position="295"/>
    </location>
</feature>
<feature type="compositionally biased region" description="Polar residues" evidence="1">
    <location>
        <begin position="249"/>
        <end position="259"/>
    </location>
</feature>
<dbReference type="InterPro" id="IPR035437">
    <property type="entry name" value="SNase_OB-fold_sf"/>
</dbReference>
<comment type="caution">
    <text evidence="3">The sequence shown here is derived from an EMBL/GenBank/DDBJ whole genome shotgun (WGS) entry which is preliminary data.</text>
</comment>
<dbReference type="PROSITE" id="PS50304">
    <property type="entry name" value="TUDOR"/>
    <property type="match status" value="1"/>
</dbReference>
<organism evidence="3 5">
    <name type="scientific">Didymodactylos carnosus</name>
    <dbReference type="NCBI Taxonomy" id="1234261"/>
    <lineage>
        <taxon>Eukaryota</taxon>
        <taxon>Metazoa</taxon>
        <taxon>Spiralia</taxon>
        <taxon>Gnathifera</taxon>
        <taxon>Rotifera</taxon>
        <taxon>Eurotatoria</taxon>
        <taxon>Bdelloidea</taxon>
        <taxon>Philodinida</taxon>
        <taxon>Philodinidae</taxon>
        <taxon>Didymodactylos</taxon>
    </lineage>
</organism>
<feature type="domain" description="Tudor" evidence="2">
    <location>
        <begin position="480"/>
        <end position="539"/>
    </location>
</feature>
<dbReference type="EMBL" id="CAJOBC010002651">
    <property type="protein sequence ID" value="CAF3743999.1"/>
    <property type="molecule type" value="Genomic_DNA"/>
</dbReference>
<name>A0A814ERE1_9BILA</name>
<evidence type="ECO:0000256" key="1">
    <source>
        <dbReference type="SAM" id="MobiDB-lite"/>
    </source>
</evidence>
<protein>
    <recommendedName>
        <fullName evidence="2">Tudor domain-containing protein</fullName>
    </recommendedName>
</protein>
<keyword evidence="5" id="KW-1185">Reference proteome</keyword>
<dbReference type="Proteomes" id="UP000663829">
    <property type="component" value="Unassembled WGS sequence"/>
</dbReference>
<feature type="compositionally biased region" description="Polar residues" evidence="1">
    <location>
        <begin position="204"/>
        <end position="241"/>
    </location>
</feature>
<reference evidence="3" key="1">
    <citation type="submission" date="2021-02" db="EMBL/GenBank/DDBJ databases">
        <authorList>
            <person name="Nowell W R."/>
        </authorList>
    </citation>
    <scope>NUCLEOTIDE SEQUENCE</scope>
</reference>
<evidence type="ECO:0000313" key="4">
    <source>
        <dbReference type="EMBL" id="CAF3743999.1"/>
    </source>
</evidence>
<dbReference type="OrthoDB" id="9995375at2759"/>
<accession>A0A814ERE1</accession>
<dbReference type="PANTHER" id="PTHR22948">
    <property type="entry name" value="TUDOR DOMAIN CONTAINING PROTEIN"/>
    <property type="match status" value="1"/>
</dbReference>
<dbReference type="SMART" id="SM00333">
    <property type="entry name" value="TUDOR"/>
    <property type="match status" value="2"/>
</dbReference>
<dbReference type="InterPro" id="IPR050621">
    <property type="entry name" value="Tudor_domain_containing"/>
</dbReference>
<evidence type="ECO:0000259" key="2">
    <source>
        <dbReference type="PROSITE" id="PS50304"/>
    </source>
</evidence>
<dbReference type="Proteomes" id="UP000681722">
    <property type="component" value="Unassembled WGS sequence"/>
</dbReference>
<sequence length="1009" mass="115007">MANAVAIVSYGPRRQKFILENNASIHEINELIKNLFHIDTNFHIQLFDDKDNNYIDLDENFSSAVILNNLTSNQTLRFRAVDRTEMPITATNTNDQKQFNADLYENEQKLSTLSNNGFHSTTADDVTSSKPVLSKHQNLVSDISQLHTAAPFQGNTPVSVQNSLLLPTVNSLSNMLSSSTQSVIDSQSRLNVKQPYEVTAAPANCQTSPNNNTQSSAKSIQSPQSTTAEQKMTIGSFSSRSGAPKHSAEPSQQQSNPKYNDNRTDIPSLMNSFSQRLLPSRPSSTASPSSVQQQPGNRPLTLVPEPVIQSSTPSSAQQQRQHQQLPATTSTVNVPHPQIQPNRSFDYSHSTVSSFRSGINANNNQSYHHTHIPTIDQSQNFQNSNDTTTMSKTTPNPFIASTPMLNQQQSDETHSVTVQRSKPFVPLQRLPPDTIIKGTVVVASNPSYFFIQILDQGEFKLFSDRLIEYYNNIDINPRYLPEVGEFCVAKYTEDLNWYRCRVVRYTSKTSVEVFYIDYGNIEDLPLELLRELDYAFSKMPAMAIACTVAEILPTIGSEGWSRRATYAFSTHCFQQRVEATVVDTTERWPMHFVRIRLSNGQDLASILDSCKIARRVTNEDISVYWASKIRIEQYILYNNDEMHELNFPIQVTPLSSSSSSDLVPVVDEQQQDEEVELPNALSSLDLGVKQNELNNAVNIDQENDNDDETSLKQNNKYTASIDERIETTNVDLARIFINVDTRNRDDNAKFIDDIDDNEDVIEKQNTIDEDEISTTKISEEILHQTKKEVFVSTTLTSFPPLAKAWIPVEIAHIETPARFYIRYVYGPGFNLGNSEIPILSKEKLEKNVILNEMTRDMTECYNKHKRLVNPDMFNQGQIVAVKYQSEWHRGRYLQFKPNIQFADVFFVDHGFTRSVPVQMIRQINHRYTVQPFQAHLGEPFLISILHLNLPLTKKIDWTSDDFHEFKQLSMKKILYSRIIYEPDIIDLLDYNRKTKIWFSFKNHFLSKHS</sequence>